<dbReference type="Proteomes" id="UP000183635">
    <property type="component" value="Unassembled WGS sequence"/>
</dbReference>
<gene>
    <name evidence="2" type="ORF">SAMN04488021_1205</name>
</gene>
<evidence type="ECO:0000313" key="2">
    <source>
        <dbReference type="EMBL" id="SFH58285.1"/>
    </source>
</evidence>
<dbReference type="STRING" id="34004.SAMN04488021_1205"/>
<dbReference type="OrthoDB" id="361944at2"/>
<dbReference type="AlphaFoldDB" id="A0A1I3B7J7"/>
<keyword evidence="3" id="KW-1185">Reference proteome</keyword>
<protein>
    <submittedName>
        <fullName evidence="2">Uncharacterized conserved protein, DUF4415 family</fullName>
    </submittedName>
</protein>
<accession>A0A1I3B7J7</accession>
<dbReference type="RefSeq" id="WP_074968345.1">
    <property type="nucleotide sequence ID" value="NZ_CBCRYP010000021.1"/>
</dbReference>
<organism evidence="2 3">
    <name type="scientific">Paracoccus aminovorans</name>
    <dbReference type="NCBI Taxonomy" id="34004"/>
    <lineage>
        <taxon>Bacteria</taxon>
        <taxon>Pseudomonadati</taxon>
        <taxon>Pseudomonadota</taxon>
        <taxon>Alphaproteobacteria</taxon>
        <taxon>Rhodobacterales</taxon>
        <taxon>Paracoccaceae</taxon>
        <taxon>Paracoccus</taxon>
    </lineage>
</organism>
<reference evidence="2 3" key="1">
    <citation type="submission" date="2016-10" db="EMBL/GenBank/DDBJ databases">
        <authorList>
            <person name="de Groot N.N."/>
        </authorList>
    </citation>
    <scope>NUCLEOTIDE SEQUENCE [LARGE SCALE GENOMIC DNA]</scope>
    <source>
        <strain evidence="2 3">DSM 8537</strain>
    </source>
</reference>
<proteinExistence type="predicted"/>
<dbReference type="Pfam" id="PF14384">
    <property type="entry name" value="BrnA_antitoxin"/>
    <property type="match status" value="1"/>
</dbReference>
<name>A0A1I3B7J7_9RHOB</name>
<dbReference type="InterPro" id="IPR025528">
    <property type="entry name" value="BrnA_antitoxin"/>
</dbReference>
<evidence type="ECO:0000313" key="3">
    <source>
        <dbReference type="Proteomes" id="UP000183635"/>
    </source>
</evidence>
<dbReference type="EMBL" id="FOPU01000020">
    <property type="protein sequence ID" value="SFH58285.1"/>
    <property type="molecule type" value="Genomic_DNA"/>
</dbReference>
<evidence type="ECO:0000256" key="1">
    <source>
        <dbReference type="SAM" id="MobiDB-lite"/>
    </source>
</evidence>
<sequence length="84" mass="9334">MPRSKAIDHDNPEWTKEDFAKARPASELPAHIRAAFPRTRGPQKAAKKTPVSIRLSPEVIEYFKAGGPGWQSRIDEVLRKAAGV</sequence>
<feature type="region of interest" description="Disordered" evidence="1">
    <location>
        <begin position="23"/>
        <end position="50"/>
    </location>
</feature>